<dbReference type="InterPro" id="IPR018679">
    <property type="entry name" value="DUF2161"/>
</dbReference>
<dbReference type="RefSeq" id="WP_072579679.1">
    <property type="nucleotide sequence ID" value="NZ_CP016020.1"/>
</dbReference>
<organism evidence="1 2">
    <name type="scientific">Bacillus weihaiensis</name>
    <dbReference type="NCBI Taxonomy" id="1547283"/>
    <lineage>
        <taxon>Bacteria</taxon>
        <taxon>Bacillati</taxon>
        <taxon>Bacillota</taxon>
        <taxon>Bacilli</taxon>
        <taxon>Bacillales</taxon>
        <taxon>Bacillaceae</taxon>
        <taxon>Bacillus</taxon>
    </lineage>
</organism>
<keyword evidence="2" id="KW-1185">Reference proteome</keyword>
<reference evidence="1 2" key="1">
    <citation type="journal article" date="2016" name="Sci. Rep.">
        <title>Complete genome sequence and transcriptomic analysis of a novel marine strain Bacillus weihaiensis reveals the mechanism of brown algae degradation.</title>
        <authorList>
            <person name="Zhu Y."/>
            <person name="Chen P."/>
            <person name="Bao Y."/>
            <person name="Men Y."/>
            <person name="Zeng Y."/>
            <person name="Yang J."/>
            <person name="Sun J."/>
            <person name="Sun Y."/>
        </authorList>
    </citation>
    <scope>NUCLEOTIDE SEQUENCE [LARGE SCALE GENOMIC DNA]</scope>
    <source>
        <strain evidence="1 2">Alg07</strain>
    </source>
</reference>
<gene>
    <name evidence="1" type="ORF">A9C19_09055</name>
</gene>
<proteinExistence type="predicted"/>
<protein>
    <submittedName>
        <fullName evidence="1">Uncharacterized protein</fullName>
    </submittedName>
</protein>
<evidence type="ECO:0000313" key="1">
    <source>
        <dbReference type="EMBL" id="APH04884.1"/>
    </source>
</evidence>
<dbReference type="EMBL" id="CP016020">
    <property type="protein sequence ID" value="APH04884.1"/>
    <property type="molecule type" value="Genomic_DNA"/>
</dbReference>
<sequence length="245" mass="28787">MQEKKKRQEIDLYKPIQRYFIKEGYEVYGEVKDCDLAAVKEDLLLIVELKLNLTVDLLIQATKRQKLTDQVYIAIPKPKVTKKSRRWRDICQLFQRLDLGLIVVSLESQRKKVDIVCHPPNSEFSGYKRVNKRKRENLLNEVNGRSADYNVGGSTRTKIMTAYKENCIQIAVYLHQFGELSPKKLKELGTGEKTSSILMKNYYRWFDRVRRGVYILNETGTHEIAKYPEIVQYYISTIQKKEQSK</sequence>
<dbReference type="AlphaFoldDB" id="A0A1L3MRJ6"/>
<dbReference type="Proteomes" id="UP000181936">
    <property type="component" value="Chromosome"/>
</dbReference>
<dbReference type="KEGG" id="bwh:A9C19_09055"/>
<dbReference type="OrthoDB" id="9795163at2"/>
<evidence type="ECO:0000313" key="2">
    <source>
        <dbReference type="Proteomes" id="UP000181936"/>
    </source>
</evidence>
<dbReference type="Pfam" id="PF09929">
    <property type="entry name" value="DUF2161"/>
    <property type="match status" value="1"/>
</dbReference>
<accession>A0A1L3MRJ6</accession>
<name>A0A1L3MRJ6_9BACI</name>